<evidence type="ECO:0000256" key="3">
    <source>
        <dbReference type="ARBA" id="ARBA00022679"/>
    </source>
</evidence>
<keyword evidence="1 10" id="KW-1003">Cell membrane</keyword>
<dbReference type="HAMAP" id="MF_01043">
    <property type="entry name" value="PlsY"/>
    <property type="match status" value="1"/>
</dbReference>
<dbReference type="Pfam" id="PF02660">
    <property type="entry name" value="G3P_acyltransf"/>
    <property type="match status" value="1"/>
</dbReference>
<feature type="transmembrane region" description="Helical" evidence="10">
    <location>
        <begin position="114"/>
        <end position="133"/>
    </location>
</feature>
<reference evidence="11" key="1">
    <citation type="submission" date="2020-10" db="EMBL/GenBank/DDBJ databases">
        <authorList>
            <person name="Gilroy R."/>
        </authorList>
    </citation>
    <scope>NUCLEOTIDE SEQUENCE</scope>
    <source>
        <strain evidence="11">CHK160-1198</strain>
    </source>
</reference>
<feature type="transmembrane region" description="Helical" evidence="10">
    <location>
        <begin position="164"/>
        <end position="180"/>
    </location>
</feature>
<comment type="similarity">
    <text evidence="10">Belongs to the PlsY family.</text>
</comment>
<organism evidence="11 12">
    <name type="scientific">Candidatus Avacidaminococcus intestinavium</name>
    <dbReference type="NCBI Taxonomy" id="2840684"/>
    <lineage>
        <taxon>Bacteria</taxon>
        <taxon>Bacillati</taxon>
        <taxon>Bacillota</taxon>
        <taxon>Negativicutes</taxon>
        <taxon>Acidaminococcales</taxon>
        <taxon>Acidaminococcaceae</taxon>
        <taxon>Acidaminococcaceae incertae sedis</taxon>
        <taxon>Candidatus Avacidaminococcus</taxon>
    </lineage>
</organism>
<dbReference type="NCBIfam" id="TIGR00023">
    <property type="entry name" value="glycerol-3-phosphate 1-O-acyltransferase PlsY"/>
    <property type="match status" value="1"/>
</dbReference>
<feature type="transmembrane region" description="Helical" evidence="10">
    <location>
        <begin position="84"/>
        <end position="102"/>
    </location>
</feature>
<keyword evidence="6 10" id="KW-0443">Lipid metabolism</keyword>
<sequence length="208" mass="22790">MTNIFFAFFIGYLLGSFPSGLVLLRILCGIDIREYGSKNIGTTNVFRTVGARMAILVLLFDVLKGIVAVLLVRTFFTPSLELELLAAIGALLGHNYSLFLGLKGGRGVATGLGLIILFMPDVCLITFLVWLTIVYFTRYVSLASILGALVTPIMAYIKGYPIELVLFAALAGTFIILRHLENIKRLLAGTETKIKQGSLNKLKNDKNK</sequence>
<evidence type="ECO:0000256" key="8">
    <source>
        <dbReference type="ARBA" id="ARBA00023209"/>
    </source>
</evidence>
<dbReference type="PANTHER" id="PTHR30309">
    <property type="entry name" value="INNER MEMBRANE PROTEIN YGIH"/>
    <property type="match status" value="1"/>
</dbReference>
<keyword evidence="2 10" id="KW-0444">Lipid biosynthesis</keyword>
<evidence type="ECO:0000256" key="7">
    <source>
        <dbReference type="ARBA" id="ARBA00023136"/>
    </source>
</evidence>
<dbReference type="SMART" id="SM01207">
    <property type="entry name" value="G3P_acyltransf"/>
    <property type="match status" value="1"/>
</dbReference>
<evidence type="ECO:0000313" key="12">
    <source>
        <dbReference type="Proteomes" id="UP000824099"/>
    </source>
</evidence>
<comment type="function">
    <text evidence="10">Catalyzes the transfer of an acyl group from acyl-phosphate (acyl-PO(4)) to glycerol-3-phosphate (G3P) to form lysophosphatidic acid (LPA). This enzyme utilizes acyl-phosphate as fatty acyl donor, but not acyl-CoA or acyl-ACP.</text>
</comment>
<dbReference type="GO" id="GO:0043772">
    <property type="term" value="F:acyl-phosphate glycerol-3-phosphate acyltransferase activity"/>
    <property type="evidence" value="ECO:0007669"/>
    <property type="project" value="UniProtKB-UniRule"/>
</dbReference>
<keyword evidence="8 10" id="KW-0594">Phospholipid biosynthesis</keyword>
<keyword evidence="7 10" id="KW-0472">Membrane</keyword>
<dbReference type="GO" id="GO:0008654">
    <property type="term" value="P:phospholipid biosynthetic process"/>
    <property type="evidence" value="ECO:0007669"/>
    <property type="project" value="UniProtKB-UniRule"/>
</dbReference>
<evidence type="ECO:0000256" key="1">
    <source>
        <dbReference type="ARBA" id="ARBA00022475"/>
    </source>
</evidence>
<dbReference type="AlphaFoldDB" id="A0A9D1SLE9"/>
<dbReference type="GO" id="GO:0005886">
    <property type="term" value="C:plasma membrane"/>
    <property type="evidence" value="ECO:0007669"/>
    <property type="project" value="UniProtKB-SubCell"/>
</dbReference>
<evidence type="ECO:0000256" key="4">
    <source>
        <dbReference type="ARBA" id="ARBA00022692"/>
    </source>
</evidence>
<comment type="caution">
    <text evidence="11">The sequence shown here is derived from an EMBL/GenBank/DDBJ whole genome shotgun (WGS) entry which is preliminary data.</text>
</comment>
<accession>A0A9D1SLE9</accession>
<dbReference type="EC" id="2.3.1.275" evidence="10"/>
<comment type="subunit">
    <text evidence="10">Probably interacts with PlsX.</text>
</comment>
<comment type="catalytic activity">
    <reaction evidence="10">
        <text>an acyl phosphate + sn-glycerol 3-phosphate = a 1-acyl-sn-glycero-3-phosphate + phosphate</text>
        <dbReference type="Rhea" id="RHEA:34075"/>
        <dbReference type="ChEBI" id="CHEBI:43474"/>
        <dbReference type="ChEBI" id="CHEBI:57597"/>
        <dbReference type="ChEBI" id="CHEBI:57970"/>
        <dbReference type="ChEBI" id="CHEBI:59918"/>
        <dbReference type="EC" id="2.3.1.275"/>
    </reaction>
</comment>
<keyword evidence="11" id="KW-0012">Acyltransferase</keyword>
<keyword evidence="9 10" id="KW-1208">Phospholipid metabolism</keyword>
<reference evidence="11" key="2">
    <citation type="journal article" date="2021" name="PeerJ">
        <title>Extensive microbial diversity within the chicken gut microbiome revealed by metagenomics and culture.</title>
        <authorList>
            <person name="Gilroy R."/>
            <person name="Ravi A."/>
            <person name="Getino M."/>
            <person name="Pursley I."/>
            <person name="Horton D.L."/>
            <person name="Alikhan N.F."/>
            <person name="Baker D."/>
            <person name="Gharbi K."/>
            <person name="Hall N."/>
            <person name="Watson M."/>
            <person name="Adriaenssens E.M."/>
            <person name="Foster-Nyarko E."/>
            <person name="Jarju S."/>
            <person name="Secka A."/>
            <person name="Antonio M."/>
            <person name="Oren A."/>
            <person name="Chaudhuri R.R."/>
            <person name="La Ragione R."/>
            <person name="Hildebrand F."/>
            <person name="Pallen M.J."/>
        </authorList>
    </citation>
    <scope>NUCLEOTIDE SEQUENCE</scope>
    <source>
        <strain evidence="11">CHK160-1198</strain>
    </source>
</reference>
<name>A0A9D1SLE9_9FIRM</name>
<keyword evidence="4 10" id="KW-0812">Transmembrane</keyword>
<dbReference type="EMBL" id="DVNI01000064">
    <property type="protein sequence ID" value="HIU64235.1"/>
    <property type="molecule type" value="Genomic_DNA"/>
</dbReference>
<comment type="subcellular location">
    <subcellularLocation>
        <location evidence="10">Cell membrane</location>
        <topology evidence="10">Multi-pass membrane protein</topology>
    </subcellularLocation>
</comment>
<protein>
    <recommendedName>
        <fullName evidence="10">Glycerol-3-phosphate acyltransferase</fullName>
    </recommendedName>
    <alternativeName>
        <fullName evidence="10">Acyl-PO4 G3P acyltransferase</fullName>
    </alternativeName>
    <alternativeName>
        <fullName evidence="10">Acyl-phosphate--glycerol-3-phosphate acyltransferase</fullName>
    </alternativeName>
    <alternativeName>
        <fullName evidence="10">G3P acyltransferase</fullName>
        <shortName evidence="10">GPAT</shortName>
        <ecNumber evidence="10">2.3.1.275</ecNumber>
    </alternativeName>
    <alternativeName>
        <fullName evidence="10">Lysophosphatidic acid synthase</fullName>
        <shortName evidence="10">LPA synthase</shortName>
    </alternativeName>
</protein>
<evidence type="ECO:0000256" key="5">
    <source>
        <dbReference type="ARBA" id="ARBA00022989"/>
    </source>
</evidence>
<gene>
    <name evidence="10 11" type="primary">plsY</name>
    <name evidence="11" type="ORF">IAB06_04240</name>
</gene>
<evidence type="ECO:0000313" key="11">
    <source>
        <dbReference type="EMBL" id="HIU64235.1"/>
    </source>
</evidence>
<evidence type="ECO:0000256" key="6">
    <source>
        <dbReference type="ARBA" id="ARBA00023098"/>
    </source>
</evidence>
<evidence type="ECO:0000256" key="10">
    <source>
        <dbReference type="HAMAP-Rule" id="MF_01043"/>
    </source>
</evidence>
<dbReference type="PANTHER" id="PTHR30309:SF0">
    <property type="entry name" value="GLYCEROL-3-PHOSPHATE ACYLTRANSFERASE-RELATED"/>
    <property type="match status" value="1"/>
</dbReference>
<feature type="transmembrane region" description="Helical" evidence="10">
    <location>
        <begin position="49"/>
        <end position="72"/>
    </location>
</feature>
<keyword evidence="5 10" id="KW-1133">Transmembrane helix</keyword>
<dbReference type="InterPro" id="IPR003811">
    <property type="entry name" value="G3P_acylTferase_PlsY"/>
</dbReference>
<feature type="transmembrane region" description="Helical" evidence="10">
    <location>
        <begin position="6"/>
        <end position="28"/>
    </location>
</feature>
<comment type="pathway">
    <text evidence="10">Lipid metabolism; phospholipid metabolism.</text>
</comment>
<dbReference type="Proteomes" id="UP000824099">
    <property type="component" value="Unassembled WGS sequence"/>
</dbReference>
<keyword evidence="3 10" id="KW-0808">Transferase</keyword>
<evidence type="ECO:0000256" key="2">
    <source>
        <dbReference type="ARBA" id="ARBA00022516"/>
    </source>
</evidence>
<evidence type="ECO:0000256" key="9">
    <source>
        <dbReference type="ARBA" id="ARBA00023264"/>
    </source>
</evidence>
<proteinExistence type="inferred from homology"/>